<evidence type="ECO:0000256" key="7">
    <source>
        <dbReference type="ARBA" id="ARBA00022723"/>
    </source>
</evidence>
<keyword evidence="6" id="KW-0808">Transferase</keyword>
<dbReference type="Gene3D" id="3.30.40.10">
    <property type="entry name" value="Zinc/RING finger domain, C3HC4 (zinc finger)"/>
    <property type="match status" value="1"/>
</dbReference>
<evidence type="ECO:0000256" key="12">
    <source>
        <dbReference type="PROSITE-ProRule" id="PRU00175"/>
    </source>
</evidence>
<evidence type="ECO:0000313" key="15">
    <source>
        <dbReference type="EMBL" id="KAK1352250.1"/>
    </source>
</evidence>
<organism evidence="15 16">
    <name type="scientific">Heracleum sosnowskyi</name>
    <dbReference type="NCBI Taxonomy" id="360622"/>
    <lineage>
        <taxon>Eukaryota</taxon>
        <taxon>Viridiplantae</taxon>
        <taxon>Streptophyta</taxon>
        <taxon>Embryophyta</taxon>
        <taxon>Tracheophyta</taxon>
        <taxon>Spermatophyta</taxon>
        <taxon>Magnoliopsida</taxon>
        <taxon>eudicotyledons</taxon>
        <taxon>Gunneridae</taxon>
        <taxon>Pentapetalae</taxon>
        <taxon>asterids</taxon>
        <taxon>campanulids</taxon>
        <taxon>Apiales</taxon>
        <taxon>Apiaceae</taxon>
        <taxon>Apioideae</taxon>
        <taxon>apioid superclade</taxon>
        <taxon>Tordylieae</taxon>
        <taxon>Tordyliinae</taxon>
        <taxon>Heracleum</taxon>
    </lineage>
</organism>
<dbReference type="InterPro" id="IPR017907">
    <property type="entry name" value="Znf_RING_CS"/>
</dbReference>
<reference evidence="15" key="1">
    <citation type="submission" date="2023-02" db="EMBL/GenBank/DDBJ databases">
        <title>Genome of toxic invasive species Heracleum sosnowskyi carries increased number of genes despite the absence of recent whole-genome duplications.</title>
        <authorList>
            <person name="Schelkunov M."/>
            <person name="Shtratnikova V."/>
            <person name="Makarenko M."/>
            <person name="Klepikova A."/>
            <person name="Omelchenko D."/>
            <person name="Novikova G."/>
            <person name="Obukhova E."/>
            <person name="Bogdanov V."/>
            <person name="Penin A."/>
            <person name="Logacheva M."/>
        </authorList>
    </citation>
    <scope>NUCLEOTIDE SEQUENCE</scope>
    <source>
        <strain evidence="15">Hsosn_3</strain>
        <tissue evidence="15">Leaf</tissue>
    </source>
</reference>
<evidence type="ECO:0000259" key="13">
    <source>
        <dbReference type="PROSITE" id="PS50089"/>
    </source>
</evidence>
<dbReference type="InterPro" id="IPR031127">
    <property type="entry name" value="E3_UB_ligase_RBR"/>
</dbReference>
<gene>
    <name evidence="15" type="ORF">POM88_053514</name>
</gene>
<dbReference type="EC" id="2.3.2.31" evidence="5"/>
<accession>A0AAD8GNT3</accession>
<keyword evidence="7" id="KW-0479">Metal-binding</keyword>
<dbReference type="GO" id="GO:0016567">
    <property type="term" value="P:protein ubiquitination"/>
    <property type="evidence" value="ECO:0007669"/>
    <property type="project" value="InterPro"/>
</dbReference>
<comment type="caution">
    <text evidence="15">The sequence shown here is derived from an EMBL/GenBank/DDBJ whole genome shotgun (WGS) entry which is preliminary data.</text>
</comment>
<dbReference type="AlphaFoldDB" id="A0AAD8GNT3"/>
<protein>
    <recommendedName>
        <fullName evidence="5">RBR-type E3 ubiquitin transferase</fullName>
        <ecNumber evidence="5">2.3.2.31</ecNumber>
    </recommendedName>
</protein>
<comment type="similarity">
    <text evidence="4">Belongs to the RBR family. Ariadne subfamily.</text>
</comment>
<evidence type="ECO:0000256" key="2">
    <source>
        <dbReference type="ARBA" id="ARBA00001947"/>
    </source>
</evidence>
<feature type="domain" description="RING-type" evidence="13">
    <location>
        <begin position="24"/>
        <end position="71"/>
    </location>
</feature>
<dbReference type="PROSITE" id="PS51873">
    <property type="entry name" value="TRIAD"/>
    <property type="match status" value="1"/>
</dbReference>
<evidence type="ECO:0000256" key="9">
    <source>
        <dbReference type="ARBA" id="ARBA00022771"/>
    </source>
</evidence>
<evidence type="ECO:0000256" key="10">
    <source>
        <dbReference type="ARBA" id="ARBA00022786"/>
    </source>
</evidence>
<evidence type="ECO:0000256" key="6">
    <source>
        <dbReference type="ARBA" id="ARBA00022679"/>
    </source>
</evidence>
<dbReference type="GO" id="GO:0061630">
    <property type="term" value="F:ubiquitin protein ligase activity"/>
    <property type="evidence" value="ECO:0007669"/>
    <property type="project" value="UniProtKB-EC"/>
</dbReference>
<evidence type="ECO:0000256" key="4">
    <source>
        <dbReference type="ARBA" id="ARBA00005884"/>
    </source>
</evidence>
<dbReference type="InterPro" id="IPR001841">
    <property type="entry name" value="Znf_RING"/>
</dbReference>
<keyword evidence="10" id="KW-0833">Ubl conjugation pathway</keyword>
<dbReference type="InterPro" id="IPR044066">
    <property type="entry name" value="TRIAD_supradom"/>
</dbReference>
<comment type="catalytic activity">
    <reaction evidence="1">
        <text>[E2 ubiquitin-conjugating enzyme]-S-ubiquitinyl-L-cysteine + [acceptor protein]-L-lysine = [E2 ubiquitin-conjugating enzyme]-L-cysteine + [acceptor protein]-N(6)-ubiquitinyl-L-lysine.</text>
        <dbReference type="EC" id="2.3.2.31"/>
    </reaction>
</comment>
<dbReference type="Pfam" id="PF01485">
    <property type="entry name" value="IBR"/>
    <property type="match status" value="1"/>
</dbReference>
<keyword evidence="16" id="KW-1185">Reference proteome</keyword>
<dbReference type="SUPFAM" id="SSF57850">
    <property type="entry name" value="RING/U-box"/>
    <property type="match status" value="3"/>
</dbReference>
<keyword evidence="9 12" id="KW-0863">Zinc-finger</keyword>
<dbReference type="EMBL" id="JAUIZM010000018">
    <property type="protein sequence ID" value="KAK1352250.1"/>
    <property type="molecule type" value="Genomic_DNA"/>
</dbReference>
<sequence>MGNTQQRGSESPEIVQENGSIMTCEICIEPICLPNKNFKNQEKCAHPFCVECVIKYVEVKIDERVCQIKCPALGCDHFLDPFCVRPFIGLNLFDKWCDLLCENAVLGFERCYCPNRECSVLIVNECGGCVKESKCPKCNKSFCFSCKVAWHSGYRCEESRELRDRSDVAFGVLAERKKWQRCPVCQHFVELVSGCSIVKCRCGTDFCYSCGKKVNRHWCRCQRYYSRNVFCPKIVQCKGKVWHGVKFSLLELYRQQA</sequence>
<evidence type="ECO:0000256" key="1">
    <source>
        <dbReference type="ARBA" id="ARBA00001798"/>
    </source>
</evidence>
<feature type="domain" description="RING-type" evidence="14">
    <location>
        <begin position="20"/>
        <end position="231"/>
    </location>
</feature>
<keyword evidence="11" id="KW-0862">Zinc</keyword>
<evidence type="ECO:0000313" key="16">
    <source>
        <dbReference type="Proteomes" id="UP001237642"/>
    </source>
</evidence>
<comment type="function">
    <text evidence="3">Might act as an E3 ubiquitin-protein ligase, or as part of E3 complex, which accepts ubiquitin from specific E2 ubiquitin-conjugating enzymes and then transfers it to substrates.</text>
</comment>
<evidence type="ECO:0000256" key="8">
    <source>
        <dbReference type="ARBA" id="ARBA00022737"/>
    </source>
</evidence>
<dbReference type="GO" id="GO:0008270">
    <property type="term" value="F:zinc ion binding"/>
    <property type="evidence" value="ECO:0007669"/>
    <property type="project" value="UniProtKB-KW"/>
</dbReference>
<evidence type="ECO:0000256" key="3">
    <source>
        <dbReference type="ARBA" id="ARBA00003976"/>
    </source>
</evidence>
<dbReference type="PROSITE" id="PS50089">
    <property type="entry name" value="ZF_RING_2"/>
    <property type="match status" value="1"/>
</dbReference>
<evidence type="ECO:0000256" key="5">
    <source>
        <dbReference type="ARBA" id="ARBA00012251"/>
    </source>
</evidence>
<name>A0AAD8GNT3_9APIA</name>
<dbReference type="InterPro" id="IPR013083">
    <property type="entry name" value="Znf_RING/FYVE/PHD"/>
</dbReference>
<dbReference type="PANTHER" id="PTHR11685">
    <property type="entry name" value="RBR FAMILY RING FINGER AND IBR DOMAIN-CONTAINING"/>
    <property type="match status" value="1"/>
</dbReference>
<proteinExistence type="inferred from homology"/>
<reference evidence="15" key="2">
    <citation type="submission" date="2023-05" db="EMBL/GenBank/DDBJ databases">
        <authorList>
            <person name="Schelkunov M.I."/>
        </authorList>
    </citation>
    <scope>NUCLEOTIDE SEQUENCE</scope>
    <source>
        <strain evidence="15">Hsosn_3</strain>
        <tissue evidence="15">Leaf</tissue>
    </source>
</reference>
<dbReference type="CDD" id="cd22584">
    <property type="entry name" value="Rcat_RBR_unk"/>
    <property type="match status" value="1"/>
</dbReference>
<dbReference type="SMART" id="SM00647">
    <property type="entry name" value="IBR"/>
    <property type="match status" value="1"/>
</dbReference>
<keyword evidence="8" id="KW-0677">Repeat</keyword>
<evidence type="ECO:0000256" key="11">
    <source>
        <dbReference type="ARBA" id="ARBA00022833"/>
    </source>
</evidence>
<dbReference type="PROSITE" id="PS00518">
    <property type="entry name" value="ZF_RING_1"/>
    <property type="match status" value="1"/>
</dbReference>
<dbReference type="Gene3D" id="1.20.120.1750">
    <property type="match status" value="1"/>
</dbReference>
<dbReference type="Proteomes" id="UP001237642">
    <property type="component" value="Unassembled WGS sequence"/>
</dbReference>
<comment type="cofactor">
    <cofactor evidence="2">
        <name>Zn(2+)</name>
        <dbReference type="ChEBI" id="CHEBI:29105"/>
    </cofactor>
</comment>
<evidence type="ECO:0000259" key="14">
    <source>
        <dbReference type="PROSITE" id="PS51873"/>
    </source>
</evidence>
<dbReference type="InterPro" id="IPR002867">
    <property type="entry name" value="IBR_dom"/>
</dbReference>